<reference evidence="5" key="2">
    <citation type="submission" date="2010-05" db="EMBL/GenBank/DDBJ databases">
        <title>The genome sequence of Magnaporthe poae strain ATCC 64411.</title>
        <authorList>
            <person name="Ma L.-J."/>
            <person name="Dead R."/>
            <person name="Young S."/>
            <person name="Zeng Q."/>
            <person name="Koehrsen M."/>
            <person name="Alvarado L."/>
            <person name="Berlin A."/>
            <person name="Chapman S.B."/>
            <person name="Chen Z."/>
            <person name="Freedman E."/>
            <person name="Gellesch M."/>
            <person name="Goldberg J."/>
            <person name="Griggs A."/>
            <person name="Gujja S."/>
            <person name="Heilman E.R."/>
            <person name="Heiman D."/>
            <person name="Hepburn T."/>
            <person name="Howarth C."/>
            <person name="Jen D."/>
            <person name="Larson L."/>
            <person name="Mehta T."/>
            <person name="Neiman D."/>
            <person name="Pearson M."/>
            <person name="Roberts A."/>
            <person name="Saif S."/>
            <person name="Shea T."/>
            <person name="Shenoy N."/>
            <person name="Sisk P."/>
            <person name="Stolte C."/>
            <person name="Sykes S."/>
            <person name="Walk T."/>
            <person name="White J."/>
            <person name="Yandava C."/>
            <person name="Haas B."/>
            <person name="Nusbaum C."/>
            <person name="Birren B."/>
        </authorList>
    </citation>
    <scope>NUCLEOTIDE SEQUENCE [LARGE SCALE GENOMIC DNA]</scope>
    <source>
        <strain evidence="5">ATCC 64411 / 73-15</strain>
    </source>
</reference>
<reference evidence="4" key="4">
    <citation type="journal article" date="2015" name="G3 (Bethesda)">
        <title>Genome sequences of three phytopathogenic species of the Magnaporthaceae family of fungi.</title>
        <authorList>
            <person name="Okagaki L.H."/>
            <person name="Nunes C.C."/>
            <person name="Sailsbery J."/>
            <person name="Clay B."/>
            <person name="Brown D."/>
            <person name="John T."/>
            <person name="Oh Y."/>
            <person name="Young N."/>
            <person name="Fitzgerald M."/>
            <person name="Haas B.J."/>
            <person name="Zeng Q."/>
            <person name="Young S."/>
            <person name="Adiconis X."/>
            <person name="Fan L."/>
            <person name="Levin J.Z."/>
            <person name="Mitchell T.K."/>
            <person name="Okubara P.A."/>
            <person name="Farman M.L."/>
            <person name="Kohn L.M."/>
            <person name="Birren B."/>
            <person name="Ma L.-J."/>
            <person name="Dean R.A."/>
        </authorList>
    </citation>
    <scope>NUCLEOTIDE SEQUENCE</scope>
    <source>
        <strain evidence="4">ATCC 64411 / 73-15</strain>
    </source>
</reference>
<evidence type="ECO:0000313" key="3">
    <source>
        <dbReference type="EMBL" id="KLU91037.1"/>
    </source>
</evidence>
<dbReference type="AlphaFoldDB" id="A0A0C4EA99"/>
<feature type="region of interest" description="Disordered" evidence="1">
    <location>
        <begin position="32"/>
        <end position="64"/>
    </location>
</feature>
<dbReference type="EMBL" id="ADBL01002444">
    <property type="status" value="NOT_ANNOTATED_CDS"/>
    <property type="molecule type" value="Genomic_DNA"/>
</dbReference>
<accession>A0A0C4EA99</accession>
<dbReference type="eggNOG" id="ENOG502TMIW">
    <property type="taxonomic scope" value="Eukaryota"/>
</dbReference>
<dbReference type="EMBL" id="GL876976">
    <property type="protein sequence ID" value="KLU91037.1"/>
    <property type="molecule type" value="Genomic_DNA"/>
</dbReference>
<keyword evidence="2" id="KW-0732">Signal</keyword>
<feature type="signal peptide" evidence="2">
    <location>
        <begin position="1"/>
        <end position="17"/>
    </location>
</feature>
<evidence type="ECO:0000256" key="1">
    <source>
        <dbReference type="SAM" id="MobiDB-lite"/>
    </source>
</evidence>
<dbReference type="Proteomes" id="UP000011715">
    <property type="component" value="Unassembled WGS sequence"/>
</dbReference>
<dbReference type="EnsemblFungi" id="MAPG_09561T0">
    <property type="protein sequence ID" value="MAPG_09561T0"/>
    <property type="gene ID" value="MAPG_09561"/>
</dbReference>
<keyword evidence="5" id="KW-1185">Reference proteome</keyword>
<evidence type="ECO:0000256" key="2">
    <source>
        <dbReference type="SAM" id="SignalP"/>
    </source>
</evidence>
<feature type="region of interest" description="Disordered" evidence="1">
    <location>
        <begin position="142"/>
        <end position="161"/>
    </location>
</feature>
<dbReference type="OrthoDB" id="5239071at2759"/>
<dbReference type="VEuPathDB" id="FungiDB:MAPG_09561"/>
<organism evidence="4 5">
    <name type="scientific">Magnaporthiopsis poae (strain ATCC 64411 / 73-15)</name>
    <name type="common">Kentucky bluegrass fungus</name>
    <name type="synonym">Magnaporthe poae</name>
    <dbReference type="NCBI Taxonomy" id="644358"/>
    <lineage>
        <taxon>Eukaryota</taxon>
        <taxon>Fungi</taxon>
        <taxon>Dikarya</taxon>
        <taxon>Ascomycota</taxon>
        <taxon>Pezizomycotina</taxon>
        <taxon>Sordariomycetes</taxon>
        <taxon>Sordariomycetidae</taxon>
        <taxon>Magnaporthales</taxon>
        <taxon>Magnaporthaceae</taxon>
        <taxon>Magnaporthiopsis</taxon>
    </lineage>
</organism>
<reference evidence="3" key="1">
    <citation type="submission" date="2010-05" db="EMBL/GenBank/DDBJ databases">
        <title>The Genome Sequence of Magnaporthe poae strain ATCC 64411.</title>
        <authorList>
            <consortium name="The Broad Institute Genome Sequencing Platform"/>
            <consortium name="Broad Institute Genome Sequencing Center for Infectious Disease"/>
            <person name="Ma L.-J."/>
            <person name="Dead R."/>
            <person name="Young S."/>
            <person name="Zeng Q."/>
            <person name="Koehrsen M."/>
            <person name="Alvarado L."/>
            <person name="Berlin A."/>
            <person name="Chapman S.B."/>
            <person name="Chen Z."/>
            <person name="Freedman E."/>
            <person name="Gellesch M."/>
            <person name="Goldberg J."/>
            <person name="Griggs A."/>
            <person name="Gujja S."/>
            <person name="Heilman E.R."/>
            <person name="Heiman D."/>
            <person name="Hepburn T."/>
            <person name="Howarth C."/>
            <person name="Jen D."/>
            <person name="Larson L."/>
            <person name="Mehta T."/>
            <person name="Neiman D."/>
            <person name="Pearson M."/>
            <person name="Roberts A."/>
            <person name="Saif S."/>
            <person name="Shea T."/>
            <person name="Shenoy N."/>
            <person name="Sisk P."/>
            <person name="Stolte C."/>
            <person name="Sykes S."/>
            <person name="Walk T."/>
            <person name="White J."/>
            <person name="Yandava C."/>
            <person name="Haas B."/>
            <person name="Nusbaum C."/>
            <person name="Birren B."/>
        </authorList>
    </citation>
    <scope>NUCLEOTIDE SEQUENCE</scope>
    <source>
        <strain evidence="3">ATCC 64411</strain>
    </source>
</reference>
<protein>
    <submittedName>
        <fullName evidence="3 4">Uncharacterized protein</fullName>
    </submittedName>
</protein>
<reference evidence="3" key="3">
    <citation type="submission" date="2011-03" db="EMBL/GenBank/DDBJ databases">
        <title>Annotation of Magnaporthe poae ATCC 64411.</title>
        <authorList>
            <person name="Ma L.-J."/>
            <person name="Dead R."/>
            <person name="Young S.K."/>
            <person name="Zeng Q."/>
            <person name="Gargeya S."/>
            <person name="Fitzgerald M."/>
            <person name="Haas B."/>
            <person name="Abouelleil A."/>
            <person name="Alvarado L."/>
            <person name="Arachchi H.M."/>
            <person name="Berlin A."/>
            <person name="Brown A."/>
            <person name="Chapman S.B."/>
            <person name="Chen Z."/>
            <person name="Dunbar C."/>
            <person name="Freedman E."/>
            <person name="Gearin G."/>
            <person name="Gellesch M."/>
            <person name="Goldberg J."/>
            <person name="Griggs A."/>
            <person name="Gujja S."/>
            <person name="Heiman D."/>
            <person name="Howarth C."/>
            <person name="Larson L."/>
            <person name="Lui A."/>
            <person name="MacDonald P.J.P."/>
            <person name="Mehta T."/>
            <person name="Montmayeur A."/>
            <person name="Murphy C."/>
            <person name="Neiman D."/>
            <person name="Pearson M."/>
            <person name="Priest M."/>
            <person name="Roberts A."/>
            <person name="Saif S."/>
            <person name="Shea T."/>
            <person name="Shenoy N."/>
            <person name="Sisk P."/>
            <person name="Stolte C."/>
            <person name="Sykes S."/>
            <person name="Yandava C."/>
            <person name="Wortman J."/>
            <person name="Nusbaum C."/>
            <person name="Birren B."/>
        </authorList>
    </citation>
    <scope>NUCLEOTIDE SEQUENCE</scope>
    <source>
        <strain evidence="3">ATCC 64411</strain>
    </source>
</reference>
<proteinExistence type="predicted"/>
<evidence type="ECO:0000313" key="5">
    <source>
        <dbReference type="Proteomes" id="UP000011715"/>
    </source>
</evidence>
<sequence>MRFHVTFLLGFAAYAAALPTVQQTGDGAAAGIEARSPQKGGAGKSVPPGTPVSDTQGVKLRKGESCTTTSTAGVLACQDGTGGVFNIDEASAAAVPGTPVTDTQGVRLREGEVCKATSTKGVLACNDPSGASFNIVNGKRRNLKRDEAEAEAVAEDEEEEE</sequence>
<feature type="chain" id="PRO_5009385870" evidence="2">
    <location>
        <begin position="18"/>
        <end position="161"/>
    </location>
</feature>
<name>A0A0C4EA99_MAGP6</name>
<evidence type="ECO:0000313" key="4">
    <source>
        <dbReference type="EnsemblFungi" id="MAPG_09561T0"/>
    </source>
</evidence>
<gene>
    <name evidence="3" type="ORF">MAPG_09561</name>
</gene>
<reference evidence="4" key="5">
    <citation type="submission" date="2015-06" db="UniProtKB">
        <authorList>
            <consortium name="EnsemblFungi"/>
        </authorList>
    </citation>
    <scope>IDENTIFICATION</scope>
    <source>
        <strain evidence="4">ATCC 64411</strain>
    </source>
</reference>
<feature type="compositionally biased region" description="Acidic residues" evidence="1">
    <location>
        <begin position="148"/>
        <end position="161"/>
    </location>
</feature>